<proteinExistence type="inferred from homology"/>
<reference evidence="7" key="1">
    <citation type="submission" date="2013-12" db="EMBL/GenBank/DDBJ databases">
        <title>The Genome Sequence of Aphanomyces invadans NJM9701.</title>
        <authorList>
            <consortium name="The Broad Institute Genomics Platform"/>
            <person name="Russ C."/>
            <person name="Tyler B."/>
            <person name="van West P."/>
            <person name="Dieguez-Uribeondo J."/>
            <person name="Young S.K."/>
            <person name="Zeng Q."/>
            <person name="Gargeya S."/>
            <person name="Fitzgerald M."/>
            <person name="Abouelleil A."/>
            <person name="Alvarado L."/>
            <person name="Chapman S.B."/>
            <person name="Gainer-Dewar J."/>
            <person name="Goldberg J."/>
            <person name="Griggs A."/>
            <person name="Gujja S."/>
            <person name="Hansen M."/>
            <person name="Howarth C."/>
            <person name="Imamovic A."/>
            <person name="Ireland A."/>
            <person name="Larimer J."/>
            <person name="McCowan C."/>
            <person name="Murphy C."/>
            <person name="Pearson M."/>
            <person name="Poon T.W."/>
            <person name="Priest M."/>
            <person name="Roberts A."/>
            <person name="Saif S."/>
            <person name="Shea T."/>
            <person name="Sykes S."/>
            <person name="Wortman J."/>
            <person name="Nusbaum C."/>
            <person name="Birren B."/>
        </authorList>
    </citation>
    <scope>NUCLEOTIDE SEQUENCE [LARGE SCALE GENOMIC DNA]</scope>
    <source>
        <strain evidence="7">NJM9701</strain>
    </source>
</reference>
<feature type="transmembrane region" description="Helical" evidence="6">
    <location>
        <begin position="146"/>
        <end position="167"/>
    </location>
</feature>
<evidence type="ECO:0000256" key="6">
    <source>
        <dbReference type="RuleBase" id="RU368066"/>
    </source>
</evidence>
<dbReference type="VEuPathDB" id="FungiDB:H310_06448"/>
<dbReference type="GeneID" id="20083498"/>
<feature type="transmembrane region" description="Helical" evidence="6">
    <location>
        <begin position="401"/>
        <end position="422"/>
    </location>
</feature>
<keyword evidence="3 6" id="KW-0812">Transmembrane</keyword>
<gene>
    <name evidence="7" type="ORF">H310_06448</name>
</gene>
<dbReference type="Pfam" id="PF04515">
    <property type="entry name" value="Choline_transpo"/>
    <property type="match status" value="1"/>
</dbReference>
<evidence type="ECO:0000313" key="7">
    <source>
        <dbReference type="EMBL" id="ETW01889.1"/>
    </source>
</evidence>
<evidence type="ECO:0000256" key="2">
    <source>
        <dbReference type="ARBA" id="ARBA00007168"/>
    </source>
</evidence>
<dbReference type="EMBL" id="KI913962">
    <property type="protein sequence ID" value="ETW01889.1"/>
    <property type="molecule type" value="Genomic_DNA"/>
</dbReference>
<accession>A0A024U6M0</accession>
<name>A0A024U6M0_9STRA</name>
<comment type="subcellular location">
    <subcellularLocation>
        <location evidence="6">Cell membrane</location>
        <topology evidence="6">Multi-pass membrane protein</topology>
    </subcellularLocation>
    <subcellularLocation>
        <location evidence="1">Membrane</location>
        <topology evidence="1">Multi-pass membrane protein</topology>
    </subcellularLocation>
</comment>
<feature type="transmembrane region" description="Helical" evidence="6">
    <location>
        <begin position="328"/>
        <end position="351"/>
    </location>
</feature>
<feature type="transmembrane region" description="Helical" evidence="6">
    <location>
        <begin position="257"/>
        <end position="280"/>
    </location>
</feature>
<comment type="function">
    <text evidence="6">Choline transporter.</text>
</comment>
<evidence type="ECO:0000256" key="4">
    <source>
        <dbReference type="ARBA" id="ARBA00022989"/>
    </source>
</evidence>
<sequence length="523" mass="57220">MMHIDPRDTDVDSTRSSVDNVEYVVEKKEAPPTHRASPLLCNDILFLIAFLAIVGMTVVFAIQFGPNFIQETQIRDDPNTTGFKKVLHYAAMCGAASIGISLAWIVTMMFLGEFVIWASLLFMIGACAFAAIFMTKKLHEREAKVYWWPAPVFGLLALLIMLYAVCIRKRVKFAAVHLKIAGSALFRLPMTILVALVMVTVQLGWAITWFLGAYGLFDHLEYIRPNQHCADPNSTGKCKLHVKYGPIIGLSLPMLVVFFWGAMVVKNIVAVTVAGTVAAWKVNASTPLITLGAWSRAMTLSLGSICFGSLVVAILEAIQTVLNTISMIAARSGNCVAACIVGCLACCLGCIKNMVETFNRYAYAYIGIHGYSFLKAGRQVSQLFHSKGWSGVVNDDLTQKVFWLGNVVVGGLTCFLAVTVVADQVENSSFQFPGVKRPEYMVGFVAFLIGYIVNNLFMSLMGGAVTTIFVLWAEDPLGWSLTQPKHYAALHNAWIQIYPNEYNHGQGAPTSGLGGKPDPRATL</sequence>
<dbReference type="PANTHER" id="PTHR12385">
    <property type="entry name" value="CHOLINE TRANSPORTER-LIKE (SLC FAMILY 44)"/>
    <property type="match status" value="1"/>
</dbReference>
<dbReference type="PANTHER" id="PTHR12385:SF4">
    <property type="entry name" value="PROTEIN PNS1"/>
    <property type="match status" value="1"/>
</dbReference>
<protein>
    <recommendedName>
        <fullName evidence="6">Choline transporter-like protein</fullName>
    </recommendedName>
</protein>
<dbReference type="RefSeq" id="XP_008869737.1">
    <property type="nucleotide sequence ID" value="XM_008871515.1"/>
</dbReference>
<dbReference type="OrthoDB" id="44736at2759"/>
<dbReference type="GO" id="GO:0005886">
    <property type="term" value="C:plasma membrane"/>
    <property type="evidence" value="ECO:0007669"/>
    <property type="project" value="UniProtKB-SubCell"/>
</dbReference>
<organism evidence="7">
    <name type="scientific">Aphanomyces invadans</name>
    <dbReference type="NCBI Taxonomy" id="157072"/>
    <lineage>
        <taxon>Eukaryota</taxon>
        <taxon>Sar</taxon>
        <taxon>Stramenopiles</taxon>
        <taxon>Oomycota</taxon>
        <taxon>Saprolegniomycetes</taxon>
        <taxon>Saprolegniales</taxon>
        <taxon>Verrucalvaceae</taxon>
        <taxon>Aphanomyces</taxon>
    </lineage>
</organism>
<feature type="transmembrane region" description="Helical" evidence="6">
    <location>
        <begin position="114"/>
        <end position="134"/>
    </location>
</feature>
<feature type="transmembrane region" description="Helical" evidence="6">
    <location>
        <begin position="44"/>
        <end position="66"/>
    </location>
</feature>
<evidence type="ECO:0000256" key="5">
    <source>
        <dbReference type="ARBA" id="ARBA00023136"/>
    </source>
</evidence>
<feature type="transmembrane region" description="Helical" evidence="6">
    <location>
        <begin position="86"/>
        <end position="107"/>
    </location>
</feature>
<feature type="transmembrane region" description="Helical" evidence="6">
    <location>
        <begin position="300"/>
        <end position="322"/>
    </location>
</feature>
<comment type="similarity">
    <text evidence="2 6">Belongs to the CTL (choline transporter-like) family.</text>
</comment>
<keyword evidence="4 6" id="KW-1133">Transmembrane helix</keyword>
<feature type="transmembrane region" description="Helical" evidence="6">
    <location>
        <begin position="442"/>
        <end position="472"/>
    </location>
</feature>
<dbReference type="eggNOG" id="KOG1362">
    <property type="taxonomic scope" value="Eukaryota"/>
</dbReference>
<keyword evidence="5 6" id="KW-0472">Membrane</keyword>
<evidence type="ECO:0000256" key="1">
    <source>
        <dbReference type="ARBA" id="ARBA00004141"/>
    </source>
</evidence>
<feature type="transmembrane region" description="Helical" evidence="6">
    <location>
        <begin position="188"/>
        <end position="211"/>
    </location>
</feature>
<dbReference type="GO" id="GO:0022857">
    <property type="term" value="F:transmembrane transporter activity"/>
    <property type="evidence" value="ECO:0007669"/>
    <property type="project" value="UniProtKB-UniRule"/>
</dbReference>
<evidence type="ECO:0000256" key="3">
    <source>
        <dbReference type="ARBA" id="ARBA00022692"/>
    </source>
</evidence>
<dbReference type="InterPro" id="IPR007603">
    <property type="entry name" value="Choline_transptr-like"/>
</dbReference>
<dbReference type="AlphaFoldDB" id="A0A024U6M0"/>